<dbReference type="AlphaFoldDB" id="I7I8W6"/>
<organism evidence="2 3">
    <name type="scientific">Babesia microti (strain RI)</name>
    <dbReference type="NCBI Taxonomy" id="1133968"/>
    <lineage>
        <taxon>Eukaryota</taxon>
        <taxon>Sar</taxon>
        <taxon>Alveolata</taxon>
        <taxon>Apicomplexa</taxon>
        <taxon>Aconoidasida</taxon>
        <taxon>Piroplasmida</taxon>
        <taxon>Babesiidae</taxon>
        <taxon>Babesia</taxon>
    </lineage>
</organism>
<sequence>MDEFQIPQLHLDKSHSDTTKGCGYLTWTNWLETLFTLCDNLDRLCHAIDPQFPTYTHDIDNLDCSNIEDNSTARMNANALKHRTQQTLERDANITATSSVTGCVDSDGQRAETDPNEVNRYIRSANLAHAPSITQTHKSNYPCNLHYNNVIPQHTIQITADLPPRSNISNSYTGGYSYSPISNNTNGSNTDQYCYTNDAYNLDYQYQLYLDAWAQSVQPSQHLQSINQQTIGQQQNPRQFDCKDMVYTNYQYTGVNGADRYNSQSPSLINKVNQINYDGSTTPTTSTPNYSPTYNTRRRKDDLSVPKATNEFDYLLSMPSQRIPVNSKDDMKCEIAGVYWDKRSWIASWYEDGKRYYKSFSARTHGFYRSKYFAIQIRLGKVRQNIIKQQRPRPRRINHT</sequence>
<name>I7I8W6_BABMR</name>
<evidence type="ECO:0000313" key="2">
    <source>
        <dbReference type="EMBL" id="CCF73803.1"/>
    </source>
</evidence>
<dbReference type="VEuPathDB" id="PiroplasmaDB:BMR1_02g03250"/>
<dbReference type="Proteomes" id="UP000002899">
    <property type="component" value="Chromosome II"/>
</dbReference>
<feature type="region of interest" description="Disordered" evidence="1">
    <location>
        <begin position="277"/>
        <end position="299"/>
    </location>
</feature>
<dbReference type="RefSeq" id="XP_012648412.1">
    <property type="nucleotide sequence ID" value="XM_012792958.1"/>
</dbReference>
<dbReference type="EMBL" id="FO082872">
    <property type="protein sequence ID" value="CCF73803.1"/>
    <property type="molecule type" value="Genomic_DNA"/>
</dbReference>
<protein>
    <submittedName>
        <fullName evidence="2">Uncharacterized protein</fullName>
    </submittedName>
</protein>
<accession>I7I8W6</accession>
<gene>
    <name evidence="2" type="ORF">BMR1_02g03250</name>
</gene>
<reference evidence="2 3" key="1">
    <citation type="journal article" date="2012" name="Nucleic Acids Res.">
        <title>Sequencing of the smallest Apicomplexan genome from the human pathogen Babesia microti.</title>
        <authorList>
            <person name="Cornillot E."/>
            <person name="Hadj-Kaddour K."/>
            <person name="Dassouli A."/>
            <person name="Noel B."/>
            <person name="Ranwez V."/>
            <person name="Vacherie B."/>
            <person name="Augagneur Y."/>
            <person name="Bres V."/>
            <person name="Duclos A."/>
            <person name="Randazzo S."/>
            <person name="Carcy B."/>
            <person name="Debierre-Grockiego F."/>
            <person name="Delbecq S."/>
            <person name="Moubri-Menage K."/>
            <person name="Shams-Eldin H."/>
            <person name="Usmani-Brown S."/>
            <person name="Bringaud F."/>
            <person name="Wincker P."/>
            <person name="Vivares C.P."/>
            <person name="Schwarz R.T."/>
            <person name="Schetters T.P."/>
            <person name="Krause P.J."/>
            <person name="Gorenflot A."/>
            <person name="Berry V."/>
            <person name="Barbe V."/>
            <person name="Ben Mamoun C."/>
        </authorList>
    </citation>
    <scope>NUCLEOTIDE SEQUENCE [LARGE SCALE GENOMIC DNA]</scope>
    <source>
        <strain evidence="2 3">RI</strain>
    </source>
</reference>
<evidence type="ECO:0000256" key="1">
    <source>
        <dbReference type="SAM" id="MobiDB-lite"/>
    </source>
</evidence>
<proteinExistence type="predicted"/>
<evidence type="ECO:0000313" key="3">
    <source>
        <dbReference type="Proteomes" id="UP000002899"/>
    </source>
</evidence>
<dbReference type="OrthoDB" id="372949at2759"/>
<reference evidence="2 3" key="2">
    <citation type="journal article" date="2013" name="PLoS ONE">
        <title>Whole genome mapping and re-organization of the nuclear and mitochondrial genomes of Babesia microti isolates.</title>
        <authorList>
            <person name="Cornillot E."/>
            <person name="Dassouli A."/>
            <person name="Garg A."/>
            <person name="Pachikara N."/>
            <person name="Randazzo S."/>
            <person name="Depoix D."/>
            <person name="Carcy B."/>
            <person name="Delbecq S."/>
            <person name="Frutos R."/>
            <person name="Silva J.C."/>
            <person name="Sutton R."/>
            <person name="Krause P.J."/>
            <person name="Mamoun C.B."/>
        </authorList>
    </citation>
    <scope>NUCLEOTIDE SEQUENCE [LARGE SCALE GENOMIC DNA]</scope>
    <source>
        <strain evidence="2 3">RI</strain>
    </source>
</reference>
<reference evidence="2 3" key="3">
    <citation type="journal article" date="2016" name="Sci. Rep.">
        <title>Genome-wide diversity and gene expression profiling of Babesia microti isolates identify polymorphic genes that mediate host-pathogen interactions.</title>
        <authorList>
            <person name="Silva J.C."/>
            <person name="Cornillot E."/>
            <person name="McCracken C."/>
            <person name="Usmani-Brown S."/>
            <person name="Dwivedi A."/>
            <person name="Ifeonu O.O."/>
            <person name="Crabtree J."/>
            <person name="Gotia H.T."/>
            <person name="Virji A.Z."/>
            <person name="Reynes C."/>
            <person name="Colinge J."/>
            <person name="Kumar V."/>
            <person name="Lawres L."/>
            <person name="Pazzi J.E."/>
            <person name="Pablo J.V."/>
            <person name="Hung C."/>
            <person name="Brancato J."/>
            <person name="Kumari P."/>
            <person name="Orvis J."/>
            <person name="Tretina K."/>
            <person name="Chibucos M."/>
            <person name="Ott S."/>
            <person name="Sadzewicz L."/>
            <person name="Sengamalay N."/>
            <person name="Shetty A.C."/>
            <person name="Su Q."/>
            <person name="Tallon L."/>
            <person name="Fraser C.M."/>
            <person name="Frutos R."/>
            <person name="Molina D.M."/>
            <person name="Krause P.J."/>
            <person name="Ben Mamoun C."/>
        </authorList>
    </citation>
    <scope>NUCLEOTIDE SEQUENCE [LARGE SCALE GENOMIC DNA]</scope>
    <source>
        <strain evidence="2 3">RI</strain>
    </source>
</reference>
<keyword evidence="3" id="KW-1185">Reference proteome</keyword>
<dbReference type="KEGG" id="bmic:BMR1_02g03250"/>
<feature type="compositionally biased region" description="Low complexity" evidence="1">
    <location>
        <begin position="280"/>
        <end position="295"/>
    </location>
</feature>
<dbReference type="Gene3D" id="1.20.5.2050">
    <property type="match status" value="1"/>
</dbReference>
<dbReference type="GeneID" id="24424433"/>